<dbReference type="Pfam" id="PF22903">
    <property type="entry name" value="DA_C"/>
    <property type="match status" value="1"/>
</dbReference>
<dbReference type="Pfam" id="PF24137">
    <property type="entry name" value="DA_N"/>
    <property type="match status" value="1"/>
</dbReference>
<evidence type="ECO:0000313" key="5">
    <source>
        <dbReference type="EMBL" id="KAK7737060.1"/>
    </source>
</evidence>
<evidence type="ECO:0000259" key="3">
    <source>
        <dbReference type="Pfam" id="PF22903"/>
    </source>
</evidence>
<keyword evidence="1" id="KW-0413">Isomerase</keyword>
<protein>
    <recommendedName>
        <fullName evidence="7">AttH domain-containing protein</fullName>
    </recommendedName>
</protein>
<sequence>MVPNFGQFLRQGVAQVAPALMGCGIKNDLSLDGGAGYADKQQFFYSLASSIAEGSTQSLKAQNKDDLIMGGFQSILQSYSEQQPSQSCTINRVSAYETFHGPVHFSTSTTEHLESPKIVPSINSSTWEQWEFDGTALSGKSGLIMGFSRDPSYAFFGQGNLRVEFYMVLEDGTVIQELDYLDESTIIECDDSITGIWNATDRHYAFRIPRDMSHAEVWWDTGRQTGSLHVESFTSPHLADGQLWPKENSTVALAPNLNFAQPIAGGKVSAELIVGQKKLEFTGLGGHGRLWASDGWFTICDGWHIVRAFAGPYTLSYWEPISRGGGNQGVSFHSAQLFKDGKLLFATQVGRASTTADFVLFTPYSRGNLTGGLADKAAGRVVELVSPERKRLWRFVLEHRRKKFEMGLGGGKGLTGFLVGVTGGEDAGEQFEGVGFSEQVSLPEEIKQWQIWLVYGVNLMGQWRHSLLAFVSRYI</sequence>
<organism evidence="5 6">
    <name type="scientific">Diaporthe eres</name>
    <name type="common">Phomopsis oblonga</name>
    <dbReference type="NCBI Taxonomy" id="83184"/>
    <lineage>
        <taxon>Eukaryota</taxon>
        <taxon>Fungi</taxon>
        <taxon>Dikarya</taxon>
        <taxon>Ascomycota</taxon>
        <taxon>Pezizomycotina</taxon>
        <taxon>Sordariomycetes</taxon>
        <taxon>Sordariomycetidae</taxon>
        <taxon>Diaporthales</taxon>
        <taxon>Diaporthaceae</taxon>
        <taxon>Diaporthe</taxon>
        <taxon>Diaporthe eres species complex</taxon>
    </lineage>
</organism>
<dbReference type="EMBL" id="JAKNSF020000008">
    <property type="protein sequence ID" value="KAK7737060.1"/>
    <property type="molecule type" value="Genomic_DNA"/>
</dbReference>
<proteinExistence type="inferred from homology"/>
<keyword evidence="6" id="KW-1185">Reference proteome</keyword>
<gene>
    <name evidence="5" type="ORF">SLS63_002851</name>
</gene>
<dbReference type="Proteomes" id="UP001430848">
    <property type="component" value="Unassembled WGS sequence"/>
</dbReference>
<reference evidence="5 6" key="1">
    <citation type="submission" date="2024-02" db="EMBL/GenBank/DDBJ databases">
        <title>De novo assembly and annotation of 12 fungi associated with fruit tree decline syndrome in Ontario, Canada.</title>
        <authorList>
            <person name="Sulman M."/>
            <person name="Ellouze W."/>
            <person name="Ilyukhin E."/>
        </authorList>
    </citation>
    <scope>NUCLEOTIDE SEQUENCE [LARGE SCALE GENOMIC DNA]</scope>
    <source>
        <strain evidence="5 6">M169</strain>
    </source>
</reference>
<evidence type="ECO:0000259" key="4">
    <source>
        <dbReference type="Pfam" id="PF24137"/>
    </source>
</evidence>
<evidence type="ECO:0000313" key="6">
    <source>
        <dbReference type="Proteomes" id="UP001430848"/>
    </source>
</evidence>
<dbReference type="InterPro" id="IPR054499">
    <property type="entry name" value="DA_C"/>
</dbReference>
<dbReference type="InterPro" id="IPR056402">
    <property type="entry name" value="DA_N"/>
</dbReference>
<feature type="domain" description="Diels-Alderase C-terminal" evidence="3">
    <location>
        <begin position="295"/>
        <end position="442"/>
    </location>
</feature>
<comment type="similarity">
    <text evidence="2">Belongs to the Diels-Alderase family.</text>
</comment>
<name>A0ABR1PHN5_DIAER</name>
<accession>A0ABR1PHN5</accession>
<evidence type="ECO:0000256" key="1">
    <source>
        <dbReference type="ARBA" id="ARBA00023235"/>
    </source>
</evidence>
<comment type="caution">
    <text evidence="5">The sequence shown here is derived from an EMBL/GenBank/DDBJ whole genome shotgun (WGS) entry which is preliminary data.</text>
</comment>
<feature type="domain" description="Diels-Alderase N-terminal" evidence="4">
    <location>
        <begin position="99"/>
        <end position="291"/>
    </location>
</feature>
<evidence type="ECO:0000256" key="2">
    <source>
        <dbReference type="ARBA" id="ARBA00046325"/>
    </source>
</evidence>
<evidence type="ECO:0008006" key="7">
    <source>
        <dbReference type="Google" id="ProtNLM"/>
    </source>
</evidence>